<proteinExistence type="predicted"/>
<accession>S4PK48</accession>
<dbReference type="EMBL" id="GAIX01001186">
    <property type="protein sequence ID" value="JAA91374.1"/>
    <property type="molecule type" value="Transcribed_RNA"/>
</dbReference>
<organism evidence="1">
    <name type="scientific">Pararge aegeria</name>
    <name type="common">speckled wood butterfly</name>
    <dbReference type="NCBI Taxonomy" id="116150"/>
    <lineage>
        <taxon>Eukaryota</taxon>
        <taxon>Metazoa</taxon>
        <taxon>Ecdysozoa</taxon>
        <taxon>Arthropoda</taxon>
        <taxon>Hexapoda</taxon>
        <taxon>Insecta</taxon>
        <taxon>Pterygota</taxon>
        <taxon>Neoptera</taxon>
        <taxon>Endopterygota</taxon>
        <taxon>Lepidoptera</taxon>
        <taxon>Glossata</taxon>
        <taxon>Ditrysia</taxon>
        <taxon>Papilionoidea</taxon>
        <taxon>Nymphalidae</taxon>
        <taxon>Satyrinae</taxon>
        <taxon>Satyrini</taxon>
        <taxon>Parargina</taxon>
        <taxon>Pararge</taxon>
    </lineage>
</organism>
<reference evidence="1" key="1">
    <citation type="journal article" date="2013" name="BMC Genomics">
        <title>Unscrambling butterfly oogenesis.</title>
        <authorList>
            <person name="Carter J.M."/>
            <person name="Baker S.C."/>
            <person name="Pink R."/>
            <person name="Carter D.R."/>
            <person name="Collins A."/>
            <person name="Tomlin J."/>
            <person name="Gibbs M."/>
            <person name="Breuker C.J."/>
        </authorList>
    </citation>
    <scope>NUCLEOTIDE SEQUENCE</scope>
    <source>
        <tissue evidence="1">Ovary</tissue>
    </source>
</reference>
<feature type="non-terminal residue" evidence="1">
    <location>
        <position position="1"/>
    </location>
</feature>
<name>S4PK48_9NEOP</name>
<protein>
    <submittedName>
        <fullName evidence="1">Uncharacterized protein</fullName>
    </submittedName>
</protein>
<dbReference type="AlphaFoldDB" id="S4PK48"/>
<sequence>FSVSKAKQLVTSVNNLSNIYSFVFTIEKPLAVRLATAIFTPIKRFGKAKRSMYYFGGSNLELSRSGHEKSI</sequence>
<reference evidence="1" key="2">
    <citation type="submission" date="2013-05" db="EMBL/GenBank/DDBJ databases">
        <authorList>
            <person name="Carter J.-M."/>
            <person name="Baker S.C."/>
            <person name="Pink R."/>
            <person name="Carter D.R.F."/>
            <person name="Collins A."/>
            <person name="Tomlin J."/>
            <person name="Gibbs M."/>
            <person name="Breuker C.J."/>
        </authorList>
    </citation>
    <scope>NUCLEOTIDE SEQUENCE</scope>
    <source>
        <tissue evidence="1">Ovary</tissue>
    </source>
</reference>
<evidence type="ECO:0000313" key="1">
    <source>
        <dbReference type="EMBL" id="JAA91374.1"/>
    </source>
</evidence>